<keyword evidence="4" id="KW-1185">Reference proteome</keyword>
<evidence type="ECO:0000259" key="2">
    <source>
        <dbReference type="Pfam" id="PF02470"/>
    </source>
</evidence>
<dbReference type="Proteomes" id="UP000198677">
    <property type="component" value="Unassembled WGS sequence"/>
</dbReference>
<dbReference type="AlphaFoldDB" id="A0A1H7KTW6"/>
<dbReference type="InterPro" id="IPR005693">
    <property type="entry name" value="Mce"/>
</dbReference>
<reference evidence="4" key="1">
    <citation type="submission" date="2016-10" db="EMBL/GenBank/DDBJ databases">
        <authorList>
            <person name="Varghese N."/>
            <person name="Submissions S."/>
        </authorList>
    </citation>
    <scope>NUCLEOTIDE SEQUENCE [LARGE SCALE GENOMIC DNA]</scope>
    <source>
        <strain evidence="4">DSM 44675</strain>
    </source>
</reference>
<dbReference type="PANTHER" id="PTHR33371">
    <property type="entry name" value="INTERMEMBRANE PHOSPHOLIPID TRANSPORT SYSTEM BINDING PROTEIN MLAD-RELATED"/>
    <property type="match status" value="1"/>
</dbReference>
<organism evidence="3 4">
    <name type="scientific">Rhodococcus maanshanensis</name>
    <dbReference type="NCBI Taxonomy" id="183556"/>
    <lineage>
        <taxon>Bacteria</taxon>
        <taxon>Bacillati</taxon>
        <taxon>Actinomycetota</taxon>
        <taxon>Actinomycetes</taxon>
        <taxon>Mycobacteriales</taxon>
        <taxon>Nocardiaceae</taxon>
        <taxon>Rhodococcus</taxon>
    </lineage>
</organism>
<dbReference type="RefSeq" id="WP_072750017.1">
    <property type="nucleotide sequence ID" value="NZ_FOAW01000004.1"/>
</dbReference>
<feature type="region of interest" description="Disordered" evidence="1">
    <location>
        <begin position="349"/>
        <end position="368"/>
    </location>
</feature>
<feature type="domain" description="Mce/MlaD" evidence="2">
    <location>
        <begin position="36"/>
        <end position="112"/>
    </location>
</feature>
<sequence length="405" mass="42566">MRRLVLVQLVLFALTSAIVIPFGINYVLGPQAFGDPIRVHSTMTDALGLTAGTSVTYRGVTVGKVAGVSLDPDIRGARVEFDLDPGTQIPRDSVARVGMGTAAGIQNVDIFPNTDRGPYLTEGDELAAPAEEQPVQMSQMMLQASRLFEDIDPRAVRDIGTELGASFDGLGPAMASMIEHGDRLSAQLDEQAPTLKTLLERTTILVGAMAGQSDSFGRGMAAARNFTEQLDSSGPVLVYLADTSPQALGNARALFDRYHDTFGAVLANLVTVAPVISDRSDALAAGLVDIPRGLGKLESIVTGDRANFALVATQGPVCSYDTVRRAVGDVSPTETDLTYYCPPGTNIAQRGARNAPRPGGLGLQNATTPGTAIGPPVVADPILIPTGVEALNYWKSLLEDLGHGN</sequence>
<accession>A0A1H7KTW6</accession>
<dbReference type="NCBIfam" id="TIGR00996">
    <property type="entry name" value="Mtu_fam_mce"/>
    <property type="match status" value="1"/>
</dbReference>
<dbReference type="GO" id="GO:0005576">
    <property type="term" value="C:extracellular region"/>
    <property type="evidence" value="ECO:0007669"/>
    <property type="project" value="TreeGrafter"/>
</dbReference>
<dbReference type="Pfam" id="PF02470">
    <property type="entry name" value="MlaD"/>
    <property type="match status" value="1"/>
</dbReference>
<name>A0A1H7KTW6_9NOCA</name>
<dbReference type="InterPro" id="IPR003399">
    <property type="entry name" value="Mce/MlaD"/>
</dbReference>
<gene>
    <name evidence="3" type="ORF">SAMN05444583_104168</name>
</gene>
<evidence type="ECO:0000313" key="4">
    <source>
        <dbReference type="Proteomes" id="UP000198677"/>
    </source>
</evidence>
<protein>
    <submittedName>
        <fullName evidence="3">Phospholipid/cholesterol/gamma-HCH transport system substrate-binding protein</fullName>
    </submittedName>
</protein>
<evidence type="ECO:0000256" key="1">
    <source>
        <dbReference type="SAM" id="MobiDB-lite"/>
    </source>
</evidence>
<dbReference type="PANTHER" id="PTHR33371:SF16">
    <property type="entry name" value="MCE-FAMILY PROTEIN MCE3F"/>
    <property type="match status" value="1"/>
</dbReference>
<proteinExistence type="predicted"/>
<evidence type="ECO:0000313" key="3">
    <source>
        <dbReference type="EMBL" id="SEK90271.1"/>
    </source>
</evidence>
<dbReference type="InterPro" id="IPR052336">
    <property type="entry name" value="MlaD_Phospholipid_Transporter"/>
</dbReference>
<dbReference type="EMBL" id="FOAW01000004">
    <property type="protein sequence ID" value="SEK90271.1"/>
    <property type="molecule type" value="Genomic_DNA"/>
</dbReference>
<dbReference type="OrthoDB" id="4741753at2"/>